<dbReference type="InterPro" id="IPR009057">
    <property type="entry name" value="Homeodomain-like_sf"/>
</dbReference>
<proteinExistence type="predicted"/>
<dbReference type="Gene3D" id="1.10.357.10">
    <property type="entry name" value="Tetracycline Repressor, domain 2"/>
    <property type="match status" value="1"/>
</dbReference>
<dbReference type="InterPro" id="IPR036271">
    <property type="entry name" value="Tet_transcr_reg_TetR-rel_C_sf"/>
</dbReference>
<keyword evidence="2" id="KW-0805">Transcription regulation</keyword>
<keyword evidence="3 5" id="KW-0238">DNA-binding</keyword>
<keyword evidence="4" id="KW-0804">Transcription</keyword>
<evidence type="ECO:0000259" key="6">
    <source>
        <dbReference type="PROSITE" id="PS50977"/>
    </source>
</evidence>
<dbReference type="EMBL" id="JAVALS010000001">
    <property type="protein sequence ID" value="MDP5225698.1"/>
    <property type="molecule type" value="Genomic_DNA"/>
</dbReference>
<feature type="DNA-binding region" description="H-T-H motif" evidence="5">
    <location>
        <begin position="38"/>
        <end position="57"/>
    </location>
</feature>
<protein>
    <submittedName>
        <fullName evidence="7">TetR family transcriptional regulator</fullName>
    </submittedName>
</protein>
<dbReference type="PANTHER" id="PTHR30055:SF234">
    <property type="entry name" value="HTH-TYPE TRANSCRIPTIONAL REGULATOR BETI"/>
    <property type="match status" value="1"/>
</dbReference>
<name>A0ABT9IJC8_9MICC</name>
<dbReference type="RefSeq" id="WP_305994740.1">
    <property type="nucleotide sequence ID" value="NZ_JAVALS010000001.1"/>
</dbReference>
<dbReference type="InterPro" id="IPR050109">
    <property type="entry name" value="HTH-type_TetR-like_transc_reg"/>
</dbReference>
<evidence type="ECO:0000313" key="7">
    <source>
        <dbReference type="EMBL" id="MDP5225698.1"/>
    </source>
</evidence>
<dbReference type="InterPro" id="IPR001647">
    <property type="entry name" value="HTH_TetR"/>
</dbReference>
<keyword evidence="1" id="KW-0678">Repressor</keyword>
<comment type="caution">
    <text evidence="7">The sequence shown here is derived from an EMBL/GenBank/DDBJ whole genome shotgun (WGS) entry which is preliminary data.</text>
</comment>
<evidence type="ECO:0000256" key="5">
    <source>
        <dbReference type="PROSITE-ProRule" id="PRU00335"/>
    </source>
</evidence>
<evidence type="ECO:0000256" key="2">
    <source>
        <dbReference type="ARBA" id="ARBA00023015"/>
    </source>
</evidence>
<feature type="domain" description="HTH tetR-type" evidence="6">
    <location>
        <begin position="15"/>
        <end position="75"/>
    </location>
</feature>
<keyword evidence="8" id="KW-1185">Reference proteome</keyword>
<dbReference type="Proteomes" id="UP001232725">
    <property type="component" value="Unassembled WGS sequence"/>
</dbReference>
<organism evidence="7 8">
    <name type="scientific">Arthrobacter horti</name>
    <dbReference type="NCBI Taxonomy" id="3068273"/>
    <lineage>
        <taxon>Bacteria</taxon>
        <taxon>Bacillati</taxon>
        <taxon>Actinomycetota</taxon>
        <taxon>Actinomycetes</taxon>
        <taxon>Micrococcales</taxon>
        <taxon>Micrococcaceae</taxon>
        <taxon>Arthrobacter</taxon>
    </lineage>
</organism>
<reference evidence="7 8" key="1">
    <citation type="submission" date="2023-08" db="EMBL/GenBank/DDBJ databases">
        <title>Arthrobacter horti sp. nov., isolated from forest soil.</title>
        <authorList>
            <person name="Park M."/>
        </authorList>
    </citation>
    <scope>NUCLEOTIDE SEQUENCE [LARGE SCALE GENOMIC DNA]</scope>
    <source>
        <strain evidence="7 8">YJM1</strain>
    </source>
</reference>
<gene>
    <name evidence="7" type="ORF">Q9R02_00830</name>
</gene>
<evidence type="ECO:0000313" key="8">
    <source>
        <dbReference type="Proteomes" id="UP001232725"/>
    </source>
</evidence>
<dbReference type="Pfam" id="PF13977">
    <property type="entry name" value="TetR_C_6"/>
    <property type="match status" value="1"/>
</dbReference>
<dbReference type="SUPFAM" id="SSF46689">
    <property type="entry name" value="Homeodomain-like"/>
    <property type="match status" value="1"/>
</dbReference>
<evidence type="ECO:0000256" key="3">
    <source>
        <dbReference type="ARBA" id="ARBA00023125"/>
    </source>
</evidence>
<dbReference type="InterPro" id="IPR039538">
    <property type="entry name" value="BetI_C"/>
</dbReference>
<dbReference type="PROSITE" id="PS50977">
    <property type="entry name" value="HTH_TETR_2"/>
    <property type="match status" value="1"/>
</dbReference>
<dbReference type="PANTHER" id="PTHR30055">
    <property type="entry name" value="HTH-TYPE TRANSCRIPTIONAL REGULATOR RUTR"/>
    <property type="match status" value="1"/>
</dbReference>
<sequence length="206" mass="22926">MVSRLTAPRTRKAPAERRDEILRTAARIALGEGLELITVRRVAEELDVRPGLISHYFPSAEEMVSEAFSRAALGELETLLPRASGAPLERLRTFFRRSEGEGYLALSRLWLNARHTSRFRPRLQAAVEQQEGIMRDRLLDLVRDGVASGAFHCEDPMQATLEILVVIDGMGSYANASDRFWHPSLDGMMTRAAERVLGLQAGALQG</sequence>
<dbReference type="Pfam" id="PF00440">
    <property type="entry name" value="TetR_N"/>
    <property type="match status" value="1"/>
</dbReference>
<evidence type="ECO:0000256" key="4">
    <source>
        <dbReference type="ARBA" id="ARBA00023163"/>
    </source>
</evidence>
<accession>A0ABT9IJC8</accession>
<evidence type="ECO:0000256" key="1">
    <source>
        <dbReference type="ARBA" id="ARBA00022491"/>
    </source>
</evidence>
<dbReference type="SUPFAM" id="SSF48498">
    <property type="entry name" value="Tetracyclin repressor-like, C-terminal domain"/>
    <property type="match status" value="1"/>
</dbReference>